<keyword evidence="2" id="KW-0805">Transcription regulation</keyword>
<accession>A0A653B5C5</accession>
<comment type="similarity">
    <text evidence="1">Belongs to the LysR transcriptional regulatory family.</text>
</comment>
<dbReference type="Pfam" id="PF03466">
    <property type="entry name" value="LysR_substrate"/>
    <property type="match status" value="1"/>
</dbReference>
<dbReference type="PRINTS" id="PR00039">
    <property type="entry name" value="HTHLYSR"/>
</dbReference>
<dbReference type="PANTHER" id="PTHR30126:SF39">
    <property type="entry name" value="HTH-TYPE TRANSCRIPTIONAL REGULATOR CYSL"/>
    <property type="match status" value="1"/>
</dbReference>
<sequence length="302" mass="33311">MNLHHLKVFLAVAEAGSISAGAERLHISQPAVTREIRDLEASLDLRLFDRQPRGVQLTEGGRRLLDYAQRIFNLERAAERDLRDFAQLGQGELNLGASATLGSYLLPSLISRFRTLHPQIFVSLEVSNTDVVTRQLDEGLVSLGFVEGPFVRSAYAHRLLARDALLPVVAPHHPLASSGRLAARMLQRYPLYMREPGSGARVSIEQAYRAHGLEPEASMAIGSTEALKRLLADGQGIAWLSQRIVERELASGELRHLQVQDLQIERDLHVLWRQGASLSPAPAAFLALSGATEQPDSNIKIF</sequence>
<evidence type="ECO:0000313" key="5">
    <source>
        <dbReference type="EMBL" id="VDN63872.1"/>
    </source>
</evidence>
<dbReference type="FunFam" id="1.10.10.10:FF:000001">
    <property type="entry name" value="LysR family transcriptional regulator"/>
    <property type="match status" value="1"/>
</dbReference>
<dbReference type="InterPro" id="IPR005119">
    <property type="entry name" value="LysR_subst-bd"/>
</dbReference>
<gene>
    <name evidence="5" type="ORF">POT9AD_2897</name>
</gene>
<keyword evidence="3 5" id="KW-0238">DNA-binding</keyword>
<evidence type="ECO:0000256" key="3">
    <source>
        <dbReference type="ARBA" id="ARBA00023125"/>
    </source>
</evidence>
<dbReference type="AlphaFoldDB" id="A0A653B5C5"/>
<dbReference type="GO" id="GO:0003700">
    <property type="term" value="F:DNA-binding transcription factor activity"/>
    <property type="evidence" value="ECO:0007669"/>
    <property type="project" value="InterPro"/>
</dbReference>
<dbReference type="OrthoDB" id="5289754at2"/>
<dbReference type="SUPFAM" id="SSF53850">
    <property type="entry name" value="Periplasmic binding protein-like II"/>
    <property type="match status" value="1"/>
</dbReference>
<reference evidence="5" key="1">
    <citation type="submission" date="2018-11" db="EMBL/GenBank/DDBJ databases">
        <authorList>
            <consortium name="Genoscope - CEA"/>
            <person name="William W."/>
        </authorList>
    </citation>
    <scope>NUCLEOTIDE SEQUENCE [LARGE SCALE GENOMIC DNA]</scope>
    <source>
        <strain evidence="5">T9AD</strain>
    </source>
</reference>
<dbReference type="GO" id="GO:0000976">
    <property type="term" value="F:transcription cis-regulatory region binding"/>
    <property type="evidence" value="ECO:0007669"/>
    <property type="project" value="TreeGrafter"/>
</dbReference>
<dbReference type="Gene3D" id="1.10.10.10">
    <property type="entry name" value="Winged helix-like DNA-binding domain superfamily/Winged helix DNA-binding domain"/>
    <property type="match status" value="1"/>
</dbReference>
<dbReference type="Pfam" id="PF00126">
    <property type="entry name" value="HTH_1"/>
    <property type="match status" value="1"/>
</dbReference>
<dbReference type="SUPFAM" id="SSF46785">
    <property type="entry name" value="Winged helix' DNA-binding domain"/>
    <property type="match status" value="1"/>
</dbReference>
<name>A0A653B5C5_ECTOL</name>
<dbReference type="InterPro" id="IPR000847">
    <property type="entry name" value="LysR_HTH_N"/>
</dbReference>
<dbReference type="CDD" id="cd08420">
    <property type="entry name" value="PBP2_CysL_like"/>
    <property type="match status" value="1"/>
</dbReference>
<proteinExistence type="inferred from homology"/>
<dbReference type="PANTHER" id="PTHR30126">
    <property type="entry name" value="HTH-TYPE TRANSCRIPTIONAL REGULATOR"/>
    <property type="match status" value="1"/>
</dbReference>
<evidence type="ECO:0000256" key="1">
    <source>
        <dbReference type="ARBA" id="ARBA00009437"/>
    </source>
</evidence>
<evidence type="ECO:0000256" key="4">
    <source>
        <dbReference type="ARBA" id="ARBA00023163"/>
    </source>
</evidence>
<dbReference type="InterPro" id="IPR036388">
    <property type="entry name" value="WH-like_DNA-bd_sf"/>
</dbReference>
<evidence type="ECO:0000256" key="2">
    <source>
        <dbReference type="ARBA" id="ARBA00023015"/>
    </source>
</evidence>
<dbReference type="PROSITE" id="PS50931">
    <property type="entry name" value="HTH_LYSR"/>
    <property type="match status" value="1"/>
</dbReference>
<dbReference type="EMBL" id="LR130779">
    <property type="protein sequence ID" value="VDN63872.1"/>
    <property type="molecule type" value="Genomic_DNA"/>
</dbReference>
<dbReference type="InterPro" id="IPR036390">
    <property type="entry name" value="WH_DNA-bd_sf"/>
</dbReference>
<protein>
    <submittedName>
        <fullName evidence="5">DNA-binding transcriptional regulator, LysR family</fullName>
    </submittedName>
</protein>
<dbReference type="Gene3D" id="3.40.190.290">
    <property type="match status" value="1"/>
</dbReference>
<organism evidence="5">
    <name type="scientific">Ectopseudomonas oleovorans</name>
    <name type="common">Pseudomonas oleovorans</name>
    <dbReference type="NCBI Taxonomy" id="301"/>
    <lineage>
        <taxon>Bacteria</taxon>
        <taxon>Pseudomonadati</taxon>
        <taxon>Pseudomonadota</taxon>
        <taxon>Gammaproteobacteria</taxon>
        <taxon>Pseudomonadales</taxon>
        <taxon>Pseudomonadaceae</taxon>
        <taxon>Ectopseudomonas</taxon>
    </lineage>
</organism>
<keyword evidence="4" id="KW-0804">Transcription</keyword>